<name>A0A932MRW4_UNCTE</name>
<dbReference type="InterPro" id="IPR021409">
    <property type="entry name" value="DUF3047"/>
</dbReference>
<proteinExistence type="predicted"/>
<evidence type="ECO:0000256" key="1">
    <source>
        <dbReference type="SAM" id="SignalP"/>
    </source>
</evidence>
<reference evidence="2" key="1">
    <citation type="submission" date="2020-07" db="EMBL/GenBank/DDBJ databases">
        <title>Huge and variable diversity of episymbiotic CPR bacteria and DPANN archaea in groundwater ecosystems.</title>
        <authorList>
            <person name="He C.Y."/>
            <person name="Keren R."/>
            <person name="Whittaker M."/>
            <person name="Farag I.F."/>
            <person name="Doudna J."/>
            <person name="Cate J.H.D."/>
            <person name="Banfield J.F."/>
        </authorList>
    </citation>
    <scope>NUCLEOTIDE SEQUENCE</scope>
    <source>
        <strain evidence="2">NC_groundwater_763_Ag_S-0.2um_68_21</strain>
    </source>
</reference>
<comment type="caution">
    <text evidence="2">The sequence shown here is derived from an EMBL/GenBank/DDBJ whole genome shotgun (WGS) entry which is preliminary data.</text>
</comment>
<dbReference type="AlphaFoldDB" id="A0A932MRW4"/>
<feature type="signal peptide" evidence="1">
    <location>
        <begin position="1"/>
        <end position="26"/>
    </location>
</feature>
<sequence length="256" mass="29338">MTMLCARFTLAAVWISLLAFLHPASALDQSQNPTVRISNFHFENHQNGQGLPKDWTLKVWQGTPDVKIVREDGESILRLRSDKAAVSVYREVKLDLKRHPMLLWKWKVTKLPEKGDARESNRDDQAAGLYVFFPRFPTFVNSQLIGYIWDSNVPEGTVIQSKKNPLVHYIVVRSGGDDMNKWLIEERNVLEDYRRVFGQDPPDVGGVSVMIDSDDTRAEAESYFAHIEFNKTSASHLQPSPNRFVKFQQPELTLPK</sequence>
<evidence type="ECO:0000313" key="2">
    <source>
        <dbReference type="EMBL" id="MBI3129431.1"/>
    </source>
</evidence>
<dbReference type="Pfam" id="PF11249">
    <property type="entry name" value="DUF3047"/>
    <property type="match status" value="1"/>
</dbReference>
<dbReference type="EMBL" id="JACPUR010000041">
    <property type="protein sequence ID" value="MBI3129431.1"/>
    <property type="molecule type" value="Genomic_DNA"/>
</dbReference>
<gene>
    <name evidence="2" type="ORF">HYZ11_17625</name>
</gene>
<protein>
    <submittedName>
        <fullName evidence="2">DUF3047 domain-containing protein</fullName>
    </submittedName>
</protein>
<feature type="chain" id="PRO_5037183890" evidence="1">
    <location>
        <begin position="27"/>
        <end position="256"/>
    </location>
</feature>
<organism evidence="2 3">
    <name type="scientific">Tectimicrobiota bacterium</name>
    <dbReference type="NCBI Taxonomy" id="2528274"/>
    <lineage>
        <taxon>Bacteria</taxon>
        <taxon>Pseudomonadati</taxon>
        <taxon>Nitrospinota/Tectimicrobiota group</taxon>
        <taxon>Candidatus Tectimicrobiota</taxon>
    </lineage>
</organism>
<dbReference type="Proteomes" id="UP000782312">
    <property type="component" value="Unassembled WGS sequence"/>
</dbReference>
<accession>A0A932MRW4</accession>
<keyword evidence="1" id="KW-0732">Signal</keyword>
<evidence type="ECO:0000313" key="3">
    <source>
        <dbReference type="Proteomes" id="UP000782312"/>
    </source>
</evidence>